<dbReference type="SMART" id="SM00387">
    <property type="entry name" value="HATPase_c"/>
    <property type="match status" value="1"/>
</dbReference>
<dbReference type="SUPFAM" id="SSF47384">
    <property type="entry name" value="Homodimeric domain of signal transducing histidine kinase"/>
    <property type="match status" value="1"/>
</dbReference>
<dbReference type="PROSITE" id="PS50109">
    <property type="entry name" value="HIS_KIN"/>
    <property type="match status" value="1"/>
</dbReference>
<dbReference type="EC" id="2.7.13.3" evidence="2"/>
<dbReference type="Pfam" id="PF01590">
    <property type="entry name" value="GAF"/>
    <property type="match status" value="1"/>
</dbReference>
<dbReference type="PRINTS" id="PR00344">
    <property type="entry name" value="BCTRLSENSOR"/>
</dbReference>
<proteinExistence type="predicted"/>
<dbReference type="Gene3D" id="3.30.450.40">
    <property type="match status" value="1"/>
</dbReference>
<dbReference type="InterPro" id="IPR004358">
    <property type="entry name" value="Sig_transdc_His_kin-like_C"/>
</dbReference>
<dbReference type="Proteomes" id="UP000184693">
    <property type="component" value="Unassembled WGS sequence"/>
</dbReference>
<dbReference type="SMART" id="SM00388">
    <property type="entry name" value="HisKA"/>
    <property type="match status" value="1"/>
</dbReference>
<dbReference type="InterPro" id="IPR036890">
    <property type="entry name" value="HATPase_C_sf"/>
</dbReference>
<dbReference type="CDD" id="cd00082">
    <property type="entry name" value="HisKA"/>
    <property type="match status" value="1"/>
</dbReference>
<evidence type="ECO:0000313" key="9">
    <source>
        <dbReference type="Proteomes" id="UP000184693"/>
    </source>
</evidence>
<dbReference type="SUPFAM" id="SSF55781">
    <property type="entry name" value="GAF domain-like"/>
    <property type="match status" value="1"/>
</dbReference>
<dbReference type="InterPro" id="IPR003594">
    <property type="entry name" value="HATPase_dom"/>
</dbReference>
<evidence type="ECO:0000256" key="3">
    <source>
        <dbReference type="ARBA" id="ARBA00022553"/>
    </source>
</evidence>
<dbReference type="Pfam" id="PF00512">
    <property type="entry name" value="HisKA"/>
    <property type="match status" value="1"/>
</dbReference>
<evidence type="ECO:0000313" key="8">
    <source>
        <dbReference type="EMBL" id="SIO56100.1"/>
    </source>
</evidence>
<name>A0A1N6KHT7_9BURK</name>
<sequence length="402" mass="43031">MNNLPSSIDSRESLARDIGAVARIGAVPSMLQMICDETGMGFAAVARVTDATWTACAVRDTVDFGLQPGGQLDLHTTLCFESRAARTAIVIDQFSQDATYCGHHTPAIYGLESYISVPIILPGGEYFGNLCAIDARPAKVSEPRIVRMFEVFATLIGMQLDSEKRQWSTEALLSNERETATLREQFIAVLGHDLRNPLAAVGATAELLSRRVQDPEIANIGKRLKTTASRMARLIDDVMDFARGRLGSGITVSLQPVDDLGQHLRAVVDELCEANPSREVLCHLAIAAPVRCDLARMQQLLSNLLGNAISHGAPDAPIVIEGSIDAGELVLSVANGGDLIAPETLSRVFEPYWRPASSAPGGGLGLGLYICKQIVSAHAGALEVQSTVEFGTRFSVRIPVGS</sequence>
<keyword evidence="6" id="KW-0902">Two-component regulatory system</keyword>
<evidence type="ECO:0000256" key="1">
    <source>
        <dbReference type="ARBA" id="ARBA00000085"/>
    </source>
</evidence>
<dbReference type="InterPro" id="IPR005467">
    <property type="entry name" value="His_kinase_dom"/>
</dbReference>
<protein>
    <recommendedName>
        <fullName evidence="2">histidine kinase</fullName>
        <ecNumber evidence="2">2.7.13.3</ecNumber>
    </recommendedName>
</protein>
<feature type="domain" description="Histidine kinase" evidence="7">
    <location>
        <begin position="189"/>
        <end position="402"/>
    </location>
</feature>
<dbReference type="SUPFAM" id="SSF55874">
    <property type="entry name" value="ATPase domain of HSP90 chaperone/DNA topoisomerase II/histidine kinase"/>
    <property type="match status" value="1"/>
</dbReference>
<dbReference type="InterPro" id="IPR003661">
    <property type="entry name" value="HisK_dim/P_dom"/>
</dbReference>
<keyword evidence="3" id="KW-0597">Phosphoprotein</keyword>
<evidence type="ECO:0000256" key="6">
    <source>
        <dbReference type="ARBA" id="ARBA00023012"/>
    </source>
</evidence>
<accession>A0A1N6KHT7</accession>
<dbReference type="EMBL" id="FSRM01000002">
    <property type="protein sequence ID" value="SIO56100.1"/>
    <property type="molecule type" value="Genomic_DNA"/>
</dbReference>
<gene>
    <name evidence="8" type="ORF">SAMN05444168_7228</name>
</gene>
<keyword evidence="5 8" id="KW-0418">Kinase</keyword>
<dbReference type="InterPro" id="IPR029016">
    <property type="entry name" value="GAF-like_dom_sf"/>
</dbReference>
<dbReference type="InterPro" id="IPR003018">
    <property type="entry name" value="GAF"/>
</dbReference>
<evidence type="ECO:0000259" key="7">
    <source>
        <dbReference type="PROSITE" id="PS50109"/>
    </source>
</evidence>
<dbReference type="Gene3D" id="3.30.565.10">
    <property type="entry name" value="Histidine kinase-like ATPase, C-terminal domain"/>
    <property type="match status" value="1"/>
</dbReference>
<dbReference type="PANTHER" id="PTHR43711">
    <property type="entry name" value="TWO-COMPONENT HISTIDINE KINASE"/>
    <property type="match status" value="1"/>
</dbReference>
<comment type="catalytic activity">
    <reaction evidence="1">
        <text>ATP + protein L-histidine = ADP + protein N-phospho-L-histidine.</text>
        <dbReference type="EC" id="2.7.13.3"/>
    </reaction>
</comment>
<dbReference type="InterPro" id="IPR050736">
    <property type="entry name" value="Sensor_HK_Regulatory"/>
</dbReference>
<organism evidence="8 9">
    <name type="scientific">Paraburkholderia phenazinium</name>
    <dbReference type="NCBI Taxonomy" id="60549"/>
    <lineage>
        <taxon>Bacteria</taxon>
        <taxon>Pseudomonadati</taxon>
        <taxon>Pseudomonadota</taxon>
        <taxon>Betaproteobacteria</taxon>
        <taxon>Burkholderiales</taxon>
        <taxon>Burkholderiaceae</taxon>
        <taxon>Paraburkholderia</taxon>
    </lineage>
</organism>
<evidence type="ECO:0000256" key="5">
    <source>
        <dbReference type="ARBA" id="ARBA00022777"/>
    </source>
</evidence>
<keyword evidence="4" id="KW-0808">Transferase</keyword>
<dbReference type="AlphaFoldDB" id="A0A1N6KHT7"/>
<dbReference type="GO" id="GO:0000155">
    <property type="term" value="F:phosphorelay sensor kinase activity"/>
    <property type="evidence" value="ECO:0007669"/>
    <property type="project" value="InterPro"/>
</dbReference>
<evidence type="ECO:0000256" key="4">
    <source>
        <dbReference type="ARBA" id="ARBA00022679"/>
    </source>
</evidence>
<evidence type="ECO:0000256" key="2">
    <source>
        <dbReference type="ARBA" id="ARBA00012438"/>
    </source>
</evidence>
<dbReference type="InterPro" id="IPR036097">
    <property type="entry name" value="HisK_dim/P_sf"/>
</dbReference>
<dbReference type="Gene3D" id="1.10.287.130">
    <property type="match status" value="1"/>
</dbReference>
<reference evidence="8 9" key="1">
    <citation type="submission" date="2016-11" db="EMBL/GenBank/DDBJ databases">
        <authorList>
            <person name="Jaros S."/>
            <person name="Januszkiewicz K."/>
            <person name="Wedrychowicz H."/>
        </authorList>
    </citation>
    <scope>NUCLEOTIDE SEQUENCE [LARGE SCALE GENOMIC DNA]</scope>
    <source>
        <strain evidence="8 9">GAS86</strain>
    </source>
</reference>
<dbReference type="Pfam" id="PF02518">
    <property type="entry name" value="HATPase_c"/>
    <property type="match status" value="1"/>
</dbReference>
<dbReference type="PANTHER" id="PTHR43711:SF1">
    <property type="entry name" value="HISTIDINE KINASE 1"/>
    <property type="match status" value="1"/>
</dbReference>